<sequence length="100" mass="11158">MEPGGFLSSRAGAESASRLDWLGSLDWGREPEGAPIECCKCTRRRLVGTDGMAWDSGLVDGCEREDESLSLCPSLRTMYFVVYAYLHHSVDVAAQKEQRW</sequence>
<proteinExistence type="predicted"/>
<evidence type="ECO:0000313" key="1">
    <source>
        <dbReference type="EMBL" id="KAG7057839.1"/>
    </source>
</evidence>
<dbReference type="EMBL" id="JAESDN010000001">
    <property type="protein sequence ID" value="KAG7057839.1"/>
    <property type="molecule type" value="Genomic_DNA"/>
</dbReference>
<comment type="caution">
    <text evidence="1">The sequence shown here is derived from an EMBL/GenBank/DDBJ whole genome shotgun (WGS) entry which is preliminary data.</text>
</comment>
<dbReference type="AlphaFoldDB" id="A0A9P7RHV6"/>
<gene>
    <name evidence="1" type="ORF">JMJ77_005221</name>
</gene>
<evidence type="ECO:0000313" key="2">
    <source>
        <dbReference type="Proteomes" id="UP000699042"/>
    </source>
</evidence>
<keyword evidence="2" id="KW-1185">Reference proteome</keyword>
<name>A0A9P7RHV6_9PEZI</name>
<dbReference type="Proteomes" id="UP000699042">
    <property type="component" value="Unassembled WGS sequence"/>
</dbReference>
<accession>A0A9P7RHV6</accession>
<reference evidence="1" key="1">
    <citation type="submission" date="2021-05" db="EMBL/GenBank/DDBJ databases">
        <title>Comparative genomics of three Colletotrichum scovillei strains and genetic complementation revealed genes involved fungal growth and virulence on chili pepper.</title>
        <authorList>
            <person name="Hsieh D.-K."/>
            <person name="Chuang S.-C."/>
            <person name="Chen C.-Y."/>
            <person name="Chao Y.-T."/>
            <person name="Lu M.-Y.J."/>
            <person name="Lee M.-H."/>
            <person name="Shih M.-C."/>
        </authorList>
    </citation>
    <scope>NUCLEOTIDE SEQUENCE</scope>
    <source>
        <strain evidence="1">Coll-153</strain>
    </source>
</reference>
<organism evidence="1 2">
    <name type="scientific">Colletotrichum scovillei</name>
    <dbReference type="NCBI Taxonomy" id="1209932"/>
    <lineage>
        <taxon>Eukaryota</taxon>
        <taxon>Fungi</taxon>
        <taxon>Dikarya</taxon>
        <taxon>Ascomycota</taxon>
        <taxon>Pezizomycotina</taxon>
        <taxon>Sordariomycetes</taxon>
        <taxon>Hypocreomycetidae</taxon>
        <taxon>Glomerellales</taxon>
        <taxon>Glomerellaceae</taxon>
        <taxon>Colletotrichum</taxon>
        <taxon>Colletotrichum acutatum species complex</taxon>
    </lineage>
</organism>
<protein>
    <submittedName>
        <fullName evidence="1">Fungal specific transcription factor</fullName>
    </submittedName>
</protein>